<proteinExistence type="predicted"/>
<organism evidence="1 2">
    <name type="scientific">Coemansia helicoidea</name>
    <dbReference type="NCBI Taxonomy" id="1286919"/>
    <lineage>
        <taxon>Eukaryota</taxon>
        <taxon>Fungi</taxon>
        <taxon>Fungi incertae sedis</taxon>
        <taxon>Zoopagomycota</taxon>
        <taxon>Kickxellomycotina</taxon>
        <taxon>Kickxellomycetes</taxon>
        <taxon>Kickxellales</taxon>
        <taxon>Kickxellaceae</taxon>
        <taxon>Coemansia</taxon>
    </lineage>
</organism>
<evidence type="ECO:0000313" key="2">
    <source>
        <dbReference type="Proteomes" id="UP001140087"/>
    </source>
</evidence>
<protein>
    <submittedName>
        <fullName evidence="1">Uncharacterized protein</fullName>
    </submittedName>
</protein>
<keyword evidence="2" id="KW-1185">Reference proteome</keyword>
<dbReference type="Proteomes" id="UP001140087">
    <property type="component" value="Unassembled WGS sequence"/>
</dbReference>
<evidence type="ECO:0000313" key="1">
    <source>
        <dbReference type="EMBL" id="KAJ2796699.1"/>
    </source>
</evidence>
<gene>
    <name evidence="1" type="ORF">H4R21_004611</name>
</gene>
<accession>A0ACC1KXT0</accession>
<dbReference type="EMBL" id="JANBUN010001796">
    <property type="protein sequence ID" value="KAJ2796699.1"/>
    <property type="molecule type" value="Genomic_DNA"/>
</dbReference>
<sequence length="282" mass="31899">MGESSKPPAATPEYAQVLAQVAQCIPRFGGDVTKQPLEQWLERLECTLDVVNLPETQWARIVPYVFGDGVLTQVTTGAGFKKGFIPTWAAVRTYLEVSFGRVSTAYDKVTDFDVLRCGDDVGSFNSTFLRLARNLKYADDEILRAWYLRKLPPALRMDVQSLNLQSLNRMQEQAVFFTKVRRDMQEQSAADDDMRMDIDRVEAKSKPKQLPRQQWLDDYAPFVARERFKKNVRDGRCGHCGFKGHVIAECRKLKAKREASSRAAKVEVVYSDSDSDASGNGQ</sequence>
<comment type="caution">
    <text evidence="1">The sequence shown here is derived from an EMBL/GenBank/DDBJ whole genome shotgun (WGS) entry which is preliminary data.</text>
</comment>
<name>A0ACC1KXT0_9FUNG</name>
<reference evidence="1" key="1">
    <citation type="submission" date="2022-07" db="EMBL/GenBank/DDBJ databases">
        <title>Phylogenomic reconstructions and comparative analyses of Kickxellomycotina fungi.</title>
        <authorList>
            <person name="Reynolds N.K."/>
            <person name="Stajich J.E."/>
            <person name="Barry K."/>
            <person name="Grigoriev I.V."/>
            <person name="Crous P."/>
            <person name="Smith M.E."/>
        </authorList>
    </citation>
    <scope>NUCLEOTIDE SEQUENCE</scope>
    <source>
        <strain evidence="1">BCRC 34780</strain>
    </source>
</reference>